<proteinExistence type="predicted"/>
<reference evidence="1 2" key="1">
    <citation type="submission" date="2015-01" db="EMBL/GenBank/DDBJ databases">
        <title>Draft genome sequence of Pedobacter sp. NL19 isolated from sludge of an effluent treatment pond in an abandoned uranium mine.</title>
        <authorList>
            <person name="Santos T."/>
            <person name="Caetano T."/>
            <person name="Covas C."/>
            <person name="Cruz A."/>
            <person name="Mendo S."/>
        </authorList>
    </citation>
    <scope>NUCLEOTIDE SEQUENCE [LARGE SCALE GENOMIC DNA]</scope>
    <source>
        <strain evidence="1 2">NL19</strain>
    </source>
</reference>
<dbReference type="Proteomes" id="UP000032049">
    <property type="component" value="Unassembled WGS sequence"/>
</dbReference>
<sequence length="80" mass="9094">MRSLKINIDDDVYSISHPISTINLYKIVHPKGSFEITRTRYTGEWKVLIQTNKSVTLPVAPIGRVIEERLGIVTKSLSVR</sequence>
<gene>
    <name evidence="1" type="ORF">TH53_20490</name>
</gene>
<dbReference type="OrthoDB" id="770749at2"/>
<name>A0A0D0GDQ3_9SPHI</name>
<evidence type="ECO:0000313" key="2">
    <source>
        <dbReference type="Proteomes" id="UP000032049"/>
    </source>
</evidence>
<accession>A0A0D0GDQ3</accession>
<organism evidence="1 2">
    <name type="scientific">Pedobacter lusitanus</name>
    <dbReference type="NCBI Taxonomy" id="1503925"/>
    <lineage>
        <taxon>Bacteria</taxon>
        <taxon>Pseudomonadati</taxon>
        <taxon>Bacteroidota</taxon>
        <taxon>Sphingobacteriia</taxon>
        <taxon>Sphingobacteriales</taxon>
        <taxon>Sphingobacteriaceae</taxon>
        <taxon>Pedobacter</taxon>
    </lineage>
</organism>
<dbReference type="AlphaFoldDB" id="A0A0D0GDQ3"/>
<comment type="caution">
    <text evidence="1">The sequence shown here is derived from an EMBL/GenBank/DDBJ whole genome shotgun (WGS) entry which is preliminary data.</text>
</comment>
<protein>
    <submittedName>
        <fullName evidence="1">Uncharacterized protein</fullName>
    </submittedName>
</protein>
<evidence type="ECO:0000313" key="1">
    <source>
        <dbReference type="EMBL" id="KIO75457.1"/>
    </source>
</evidence>
<keyword evidence="2" id="KW-1185">Reference proteome</keyword>
<dbReference type="RefSeq" id="WP_041884951.1">
    <property type="nucleotide sequence ID" value="NZ_JXRA01000099.1"/>
</dbReference>
<dbReference type="EMBL" id="JXRA01000099">
    <property type="protein sequence ID" value="KIO75457.1"/>
    <property type="molecule type" value="Genomic_DNA"/>
</dbReference>